<organism evidence="2 3">
    <name type="scientific">Sphaerotilus natans subsp. natans DSM 6575</name>
    <dbReference type="NCBI Taxonomy" id="1286631"/>
    <lineage>
        <taxon>Bacteria</taxon>
        <taxon>Pseudomonadati</taxon>
        <taxon>Pseudomonadota</taxon>
        <taxon>Betaproteobacteria</taxon>
        <taxon>Burkholderiales</taxon>
        <taxon>Sphaerotilaceae</taxon>
        <taxon>Sphaerotilus</taxon>
    </lineage>
</organism>
<dbReference type="EMBL" id="AZRA01000048">
    <property type="protein sequence ID" value="KDB52543.1"/>
    <property type="molecule type" value="Genomic_DNA"/>
</dbReference>
<accession>A0A059KN96</accession>
<dbReference type="Proteomes" id="UP000026714">
    <property type="component" value="Unassembled WGS sequence"/>
</dbReference>
<dbReference type="RefSeq" id="WP_139330913.1">
    <property type="nucleotide sequence ID" value="NZ_AZRA01000048.1"/>
</dbReference>
<comment type="caution">
    <text evidence="2">The sequence shown here is derived from an EMBL/GenBank/DDBJ whole genome shotgun (WGS) entry which is preliminary data.</text>
</comment>
<dbReference type="AlphaFoldDB" id="A0A059KN96"/>
<reference evidence="2 3" key="1">
    <citation type="journal article" date="2014" name="FEMS Microbiol. Ecol.">
        <title>Sphaerotilus natans encrusted with nanoball-shaped Fe(III) oxide minerals formed by nitrate-reducing mixotrophic Fe(II) oxidation.</title>
        <authorList>
            <person name="Park S."/>
            <person name="Kim D.H."/>
            <person name="Lee J.H."/>
            <person name="Hur H.G."/>
        </authorList>
    </citation>
    <scope>NUCLEOTIDE SEQUENCE [LARGE SCALE GENOMIC DNA]</scope>
    <source>
        <strain evidence="2 3">DSM 6575</strain>
    </source>
</reference>
<evidence type="ECO:0000313" key="2">
    <source>
        <dbReference type="EMBL" id="KDB52543.1"/>
    </source>
</evidence>
<keyword evidence="3" id="KW-1185">Reference proteome</keyword>
<proteinExistence type="predicted"/>
<protein>
    <submittedName>
        <fullName evidence="2">Uncharacterized protein</fullName>
    </submittedName>
</protein>
<evidence type="ECO:0000256" key="1">
    <source>
        <dbReference type="SAM" id="MobiDB-lite"/>
    </source>
</evidence>
<evidence type="ECO:0000313" key="3">
    <source>
        <dbReference type="Proteomes" id="UP000026714"/>
    </source>
</evidence>
<name>A0A059KN96_9BURK</name>
<feature type="region of interest" description="Disordered" evidence="1">
    <location>
        <begin position="1"/>
        <end position="32"/>
    </location>
</feature>
<sequence length="59" mass="6178">MGVLEDTKGAGKAPHLGGQQADIRTRVDGRIAPPGQQAGYRIVLRCTIGLTPARILAPD</sequence>
<gene>
    <name evidence="2" type="ORF">X805_18850</name>
</gene>